<reference evidence="2 3" key="1">
    <citation type="submission" date="2019-03" db="EMBL/GenBank/DDBJ databases">
        <title>First draft genome of Liparis tanakae, snailfish: a comprehensive survey of snailfish specific genes.</title>
        <authorList>
            <person name="Kim W."/>
            <person name="Song I."/>
            <person name="Jeong J.-H."/>
            <person name="Kim D."/>
            <person name="Kim S."/>
            <person name="Ryu S."/>
            <person name="Song J.Y."/>
            <person name="Lee S.K."/>
        </authorList>
    </citation>
    <scope>NUCLEOTIDE SEQUENCE [LARGE SCALE GENOMIC DNA]</scope>
    <source>
        <tissue evidence="2">Muscle</tissue>
    </source>
</reference>
<comment type="caution">
    <text evidence="2">The sequence shown here is derived from an EMBL/GenBank/DDBJ whole genome shotgun (WGS) entry which is preliminary data.</text>
</comment>
<feature type="region of interest" description="Disordered" evidence="1">
    <location>
        <begin position="1"/>
        <end position="65"/>
    </location>
</feature>
<dbReference type="Proteomes" id="UP000314294">
    <property type="component" value="Unassembled WGS sequence"/>
</dbReference>
<accession>A0A4Z2EX72</accession>
<evidence type="ECO:0000313" key="2">
    <source>
        <dbReference type="EMBL" id="TNN32852.1"/>
    </source>
</evidence>
<protein>
    <submittedName>
        <fullName evidence="2">Uncharacterized protein</fullName>
    </submittedName>
</protein>
<sequence>MEEPAGGKKWIDSNESSPSLSFRPNQSPSLSPPRDAGAVDTEFPLRETSLQHRGNKAGAPRQRTC</sequence>
<proteinExistence type="predicted"/>
<dbReference type="EMBL" id="SRLO01002465">
    <property type="protein sequence ID" value="TNN32852.1"/>
    <property type="molecule type" value="Genomic_DNA"/>
</dbReference>
<evidence type="ECO:0000313" key="3">
    <source>
        <dbReference type="Proteomes" id="UP000314294"/>
    </source>
</evidence>
<organism evidence="2 3">
    <name type="scientific">Liparis tanakae</name>
    <name type="common">Tanaka's snailfish</name>
    <dbReference type="NCBI Taxonomy" id="230148"/>
    <lineage>
        <taxon>Eukaryota</taxon>
        <taxon>Metazoa</taxon>
        <taxon>Chordata</taxon>
        <taxon>Craniata</taxon>
        <taxon>Vertebrata</taxon>
        <taxon>Euteleostomi</taxon>
        <taxon>Actinopterygii</taxon>
        <taxon>Neopterygii</taxon>
        <taxon>Teleostei</taxon>
        <taxon>Neoteleostei</taxon>
        <taxon>Acanthomorphata</taxon>
        <taxon>Eupercaria</taxon>
        <taxon>Perciformes</taxon>
        <taxon>Cottioidei</taxon>
        <taxon>Cottales</taxon>
        <taxon>Liparidae</taxon>
        <taxon>Liparis</taxon>
    </lineage>
</organism>
<dbReference type="AlphaFoldDB" id="A0A4Z2EX72"/>
<gene>
    <name evidence="2" type="ORF">EYF80_056985</name>
</gene>
<feature type="compositionally biased region" description="Basic and acidic residues" evidence="1">
    <location>
        <begin position="1"/>
        <end position="12"/>
    </location>
</feature>
<keyword evidence="3" id="KW-1185">Reference proteome</keyword>
<feature type="compositionally biased region" description="Polar residues" evidence="1">
    <location>
        <begin position="13"/>
        <end position="29"/>
    </location>
</feature>
<name>A0A4Z2EX72_9TELE</name>
<evidence type="ECO:0000256" key="1">
    <source>
        <dbReference type="SAM" id="MobiDB-lite"/>
    </source>
</evidence>